<dbReference type="PRINTS" id="PR00625">
    <property type="entry name" value="JDOMAIN"/>
</dbReference>
<organism evidence="4 5">
    <name type="scientific">Prototheca wickerhamii</name>
    <dbReference type="NCBI Taxonomy" id="3111"/>
    <lineage>
        <taxon>Eukaryota</taxon>
        <taxon>Viridiplantae</taxon>
        <taxon>Chlorophyta</taxon>
        <taxon>core chlorophytes</taxon>
        <taxon>Trebouxiophyceae</taxon>
        <taxon>Chlorellales</taxon>
        <taxon>Chlorellaceae</taxon>
        <taxon>Prototheca</taxon>
    </lineage>
</organism>
<dbReference type="PROSITE" id="PS50076">
    <property type="entry name" value="DNAJ_2"/>
    <property type="match status" value="1"/>
</dbReference>
<accession>A0AAD9IK24</accession>
<dbReference type="AlphaFoldDB" id="A0AAD9IK24"/>
<dbReference type="InterPro" id="IPR036869">
    <property type="entry name" value="J_dom_sf"/>
</dbReference>
<dbReference type="Gene3D" id="3.30.1370.10">
    <property type="entry name" value="K Homology domain, type 1"/>
    <property type="match status" value="1"/>
</dbReference>
<evidence type="ECO:0000259" key="3">
    <source>
        <dbReference type="PROSITE" id="PS50076"/>
    </source>
</evidence>
<dbReference type="SMART" id="SM00322">
    <property type="entry name" value="KH"/>
    <property type="match status" value="1"/>
</dbReference>
<dbReference type="Gene3D" id="1.10.287.110">
    <property type="entry name" value="DnaJ domain"/>
    <property type="match status" value="1"/>
</dbReference>
<gene>
    <name evidence="4" type="ORF">QBZ16_004302</name>
</gene>
<dbReference type="InterPro" id="IPR004088">
    <property type="entry name" value="KH_dom_type_1"/>
</dbReference>
<evidence type="ECO:0000256" key="2">
    <source>
        <dbReference type="SAM" id="MobiDB-lite"/>
    </source>
</evidence>
<dbReference type="InterPro" id="IPR036612">
    <property type="entry name" value="KH_dom_type_1_sf"/>
</dbReference>
<name>A0AAD9IK24_PROWI</name>
<dbReference type="SUPFAM" id="SSF54791">
    <property type="entry name" value="Eukaryotic type KH-domain (KH-domain type I)"/>
    <property type="match status" value="1"/>
</dbReference>
<dbReference type="InterPro" id="IPR001623">
    <property type="entry name" value="DnaJ_domain"/>
</dbReference>
<dbReference type="Proteomes" id="UP001255856">
    <property type="component" value="Unassembled WGS sequence"/>
</dbReference>
<evidence type="ECO:0000313" key="4">
    <source>
        <dbReference type="EMBL" id="KAK2077457.1"/>
    </source>
</evidence>
<evidence type="ECO:0000256" key="1">
    <source>
        <dbReference type="PROSITE-ProRule" id="PRU00117"/>
    </source>
</evidence>
<dbReference type="SUPFAM" id="SSF46565">
    <property type="entry name" value="Chaperone J-domain"/>
    <property type="match status" value="1"/>
</dbReference>
<dbReference type="PANTHER" id="PTHR24074">
    <property type="entry name" value="CO-CHAPERONE PROTEIN DJLA"/>
    <property type="match status" value="1"/>
</dbReference>
<dbReference type="InterPro" id="IPR004087">
    <property type="entry name" value="KH_dom"/>
</dbReference>
<dbReference type="InterPro" id="IPR050817">
    <property type="entry name" value="DjlA_DnaK_co-chaperone"/>
</dbReference>
<dbReference type="CDD" id="cd00105">
    <property type="entry name" value="KH-I"/>
    <property type="match status" value="1"/>
</dbReference>
<dbReference type="Pfam" id="PF00226">
    <property type="entry name" value="DnaJ"/>
    <property type="match status" value="1"/>
</dbReference>
<sequence length="188" mass="21571">MEIPSNKVKLVVGPGGEKIKWIQRKSKCRVQHAKDEAELERGFGTGPALPIRLPTAPDAGPKTTKLLLFGNSDAVEAARALILEAIDNREQKQKQRQREYDRKREDKRAQRQLYHMRHALDYEALELPLGASKAEIKAAYRKLALKWHPDKNMDRREEAEKKFQDISKAYESLMSTDEDTKIEQLAHA</sequence>
<dbReference type="EMBL" id="JASFZW010000006">
    <property type="protein sequence ID" value="KAK2077457.1"/>
    <property type="molecule type" value="Genomic_DNA"/>
</dbReference>
<feature type="region of interest" description="Disordered" evidence="2">
    <location>
        <begin position="90"/>
        <end position="109"/>
    </location>
</feature>
<keyword evidence="1" id="KW-0694">RNA-binding</keyword>
<dbReference type="SMART" id="SM00271">
    <property type="entry name" value="DnaJ"/>
    <property type="match status" value="1"/>
</dbReference>
<dbReference type="Pfam" id="PF00013">
    <property type="entry name" value="KH_1"/>
    <property type="match status" value="1"/>
</dbReference>
<dbReference type="GO" id="GO:0003723">
    <property type="term" value="F:RNA binding"/>
    <property type="evidence" value="ECO:0007669"/>
    <property type="project" value="UniProtKB-UniRule"/>
</dbReference>
<comment type="caution">
    <text evidence="4">The sequence shown here is derived from an EMBL/GenBank/DDBJ whole genome shotgun (WGS) entry which is preliminary data.</text>
</comment>
<proteinExistence type="predicted"/>
<evidence type="ECO:0000313" key="5">
    <source>
        <dbReference type="Proteomes" id="UP001255856"/>
    </source>
</evidence>
<feature type="domain" description="J" evidence="3">
    <location>
        <begin position="120"/>
        <end position="186"/>
    </location>
</feature>
<dbReference type="PROSITE" id="PS50084">
    <property type="entry name" value="KH_TYPE_1"/>
    <property type="match status" value="1"/>
</dbReference>
<dbReference type="CDD" id="cd06257">
    <property type="entry name" value="DnaJ"/>
    <property type="match status" value="1"/>
</dbReference>
<reference evidence="4" key="1">
    <citation type="submission" date="2021-01" db="EMBL/GenBank/DDBJ databases">
        <authorList>
            <person name="Eckstrom K.M.E."/>
        </authorList>
    </citation>
    <scope>NUCLEOTIDE SEQUENCE</scope>
    <source>
        <strain evidence="4">UVCC 0001</strain>
    </source>
</reference>
<keyword evidence="5" id="KW-1185">Reference proteome</keyword>
<protein>
    <recommendedName>
        <fullName evidence="3">J domain-containing protein</fullName>
    </recommendedName>
</protein>